<accession>A0A0D3IWV8</accession>
<reference evidence="3" key="2">
    <citation type="submission" date="2024-10" db="UniProtKB">
        <authorList>
            <consortium name="EnsemblProtists"/>
        </authorList>
    </citation>
    <scope>IDENTIFICATION</scope>
</reference>
<dbReference type="HOGENOM" id="CLU_728805_0_0_1"/>
<feature type="transmembrane region" description="Helical" evidence="2">
    <location>
        <begin position="30"/>
        <end position="47"/>
    </location>
</feature>
<keyword evidence="2" id="KW-1133">Transmembrane helix</keyword>
<feature type="compositionally biased region" description="Low complexity" evidence="1">
    <location>
        <begin position="240"/>
        <end position="258"/>
    </location>
</feature>
<feature type="region of interest" description="Disordered" evidence="1">
    <location>
        <begin position="223"/>
        <end position="263"/>
    </location>
</feature>
<dbReference type="KEGG" id="ehx:EMIHUDRAFT_464451"/>
<dbReference type="Proteomes" id="UP000013827">
    <property type="component" value="Unassembled WGS sequence"/>
</dbReference>
<name>A0A0D3IWV8_EMIH1</name>
<feature type="transmembrane region" description="Helical" evidence="2">
    <location>
        <begin position="120"/>
        <end position="142"/>
    </location>
</feature>
<feature type="region of interest" description="Disordered" evidence="1">
    <location>
        <begin position="278"/>
        <end position="344"/>
    </location>
</feature>
<keyword evidence="2" id="KW-0472">Membrane</keyword>
<dbReference type="RefSeq" id="XP_005768172.1">
    <property type="nucleotide sequence ID" value="XM_005768115.1"/>
</dbReference>
<feature type="region of interest" description="Disordered" evidence="1">
    <location>
        <begin position="356"/>
        <end position="380"/>
    </location>
</feature>
<evidence type="ECO:0000313" key="3">
    <source>
        <dbReference type="EnsemblProtists" id="EOD15743"/>
    </source>
</evidence>
<evidence type="ECO:0000256" key="2">
    <source>
        <dbReference type="SAM" id="Phobius"/>
    </source>
</evidence>
<dbReference type="AlphaFoldDB" id="A0A0D3IWV8"/>
<reference evidence="4" key="1">
    <citation type="journal article" date="2013" name="Nature">
        <title>Pan genome of the phytoplankton Emiliania underpins its global distribution.</title>
        <authorList>
            <person name="Read B.A."/>
            <person name="Kegel J."/>
            <person name="Klute M.J."/>
            <person name="Kuo A."/>
            <person name="Lefebvre S.C."/>
            <person name="Maumus F."/>
            <person name="Mayer C."/>
            <person name="Miller J."/>
            <person name="Monier A."/>
            <person name="Salamov A."/>
            <person name="Young J."/>
            <person name="Aguilar M."/>
            <person name="Claverie J.M."/>
            <person name="Frickenhaus S."/>
            <person name="Gonzalez K."/>
            <person name="Herman E.K."/>
            <person name="Lin Y.C."/>
            <person name="Napier J."/>
            <person name="Ogata H."/>
            <person name="Sarno A.F."/>
            <person name="Shmutz J."/>
            <person name="Schroeder D."/>
            <person name="de Vargas C."/>
            <person name="Verret F."/>
            <person name="von Dassow P."/>
            <person name="Valentin K."/>
            <person name="Van de Peer Y."/>
            <person name="Wheeler G."/>
            <person name="Dacks J.B."/>
            <person name="Delwiche C.F."/>
            <person name="Dyhrman S.T."/>
            <person name="Glockner G."/>
            <person name="John U."/>
            <person name="Richards T."/>
            <person name="Worden A.Z."/>
            <person name="Zhang X."/>
            <person name="Grigoriev I.V."/>
            <person name="Allen A.E."/>
            <person name="Bidle K."/>
            <person name="Borodovsky M."/>
            <person name="Bowler C."/>
            <person name="Brownlee C."/>
            <person name="Cock J.M."/>
            <person name="Elias M."/>
            <person name="Gladyshev V.N."/>
            <person name="Groth M."/>
            <person name="Guda C."/>
            <person name="Hadaegh A."/>
            <person name="Iglesias-Rodriguez M.D."/>
            <person name="Jenkins J."/>
            <person name="Jones B.M."/>
            <person name="Lawson T."/>
            <person name="Leese F."/>
            <person name="Lindquist E."/>
            <person name="Lobanov A."/>
            <person name="Lomsadze A."/>
            <person name="Malik S.B."/>
            <person name="Marsh M.E."/>
            <person name="Mackinder L."/>
            <person name="Mock T."/>
            <person name="Mueller-Roeber B."/>
            <person name="Pagarete A."/>
            <person name="Parker M."/>
            <person name="Probert I."/>
            <person name="Quesneville H."/>
            <person name="Raines C."/>
            <person name="Rensing S.A."/>
            <person name="Riano-Pachon D.M."/>
            <person name="Richier S."/>
            <person name="Rokitta S."/>
            <person name="Shiraiwa Y."/>
            <person name="Soanes D.M."/>
            <person name="van der Giezen M."/>
            <person name="Wahlund T.M."/>
            <person name="Williams B."/>
            <person name="Wilson W."/>
            <person name="Wolfe G."/>
            <person name="Wurch L.L."/>
        </authorList>
    </citation>
    <scope>NUCLEOTIDE SEQUENCE</scope>
</reference>
<evidence type="ECO:0000313" key="4">
    <source>
        <dbReference type="Proteomes" id="UP000013827"/>
    </source>
</evidence>
<evidence type="ECO:0000256" key="1">
    <source>
        <dbReference type="SAM" id="MobiDB-lite"/>
    </source>
</evidence>
<proteinExistence type="predicted"/>
<dbReference type="EnsemblProtists" id="EOD15743">
    <property type="protein sequence ID" value="EOD15743"/>
    <property type="gene ID" value="EMIHUDRAFT_464451"/>
</dbReference>
<keyword evidence="4" id="KW-1185">Reference proteome</keyword>
<dbReference type="GeneID" id="17261783"/>
<keyword evidence="2" id="KW-0812">Transmembrane</keyword>
<protein>
    <recommendedName>
        <fullName evidence="5">DUF4203 domain-containing protein</fullName>
    </recommendedName>
</protein>
<feature type="transmembrane region" description="Helical" evidence="2">
    <location>
        <begin position="53"/>
        <end position="77"/>
    </location>
</feature>
<dbReference type="PaxDb" id="2903-EOD15743"/>
<feature type="compositionally biased region" description="Basic and acidic residues" evidence="1">
    <location>
        <begin position="305"/>
        <end position="316"/>
    </location>
</feature>
<sequence>MEFATVKGKTMEFAERAHLFMGALFSRCEVVTYAITGVIALSLTLTADPDRAAWAWAAAGWGALSAASFVMGALLGVNGLVGTAIFRAALMAFGGGALLEAGAVEIFAHLLHEDHDTPGVGIVGILGGFFGIAFYVCMHRMLGHIGERKKRQRKGLISAANGGAQPVPEKLKAVVEAVERLKDMVVEAVERLKGLVVEAVERLRGLVSKTRTRIVDVERAPLDEGHRPVGSSRFLDGPGPHSAALSSHAPPLPSALASPEEDGADLKTQKLEDGEAVADGAAGEGAEGGAEASAEVAGGGAGERTFSERLSTREEATPATPAPAPAAEAAEAAAGGGGDVLVNADDGATFGLDIVAPEGGALMPESPPWQDTPTPKKLAP</sequence>
<evidence type="ECO:0008006" key="5">
    <source>
        <dbReference type="Google" id="ProtNLM"/>
    </source>
</evidence>
<feature type="transmembrane region" description="Helical" evidence="2">
    <location>
        <begin position="84"/>
        <end position="108"/>
    </location>
</feature>
<organism evidence="3 4">
    <name type="scientific">Emiliania huxleyi (strain CCMP1516)</name>
    <dbReference type="NCBI Taxonomy" id="280463"/>
    <lineage>
        <taxon>Eukaryota</taxon>
        <taxon>Haptista</taxon>
        <taxon>Haptophyta</taxon>
        <taxon>Prymnesiophyceae</taxon>
        <taxon>Isochrysidales</taxon>
        <taxon>Noelaerhabdaceae</taxon>
        <taxon>Emiliania</taxon>
    </lineage>
</organism>